<evidence type="ECO:0000313" key="2">
    <source>
        <dbReference type="EMBL" id="EMP9431357.1"/>
    </source>
</evidence>
<evidence type="ECO:0000259" key="1">
    <source>
        <dbReference type="PROSITE" id="PS50943"/>
    </source>
</evidence>
<reference evidence="2" key="1">
    <citation type="submission" date="2024-02" db="EMBL/GenBank/DDBJ databases">
        <authorList>
            <consortium name="Clinical and Environmental Microbiology Branch: Whole genome sequencing antimicrobial resistance pathogens in the healthcare setting"/>
        </authorList>
    </citation>
    <scope>NUCLEOTIDE SEQUENCE</scope>
    <source>
        <strain evidence="2">2020GO-00142</strain>
    </source>
</reference>
<gene>
    <name evidence="2" type="ORF">JRA39_000349</name>
</gene>
<dbReference type="CDD" id="cd00093">
    <property type="entry name" value="HTH_XRE"/>
    <property type="match status" value="1"/>
</dbReference>
<dbReference type="SMART" id="SM00530">
    <property type="entry name" value="HTH_XRE"/>
    <property type="match status" value="1"/>
</dbReference>
<dbReference type="Gene3D" id="1.10.260.40">
    <property type="entry name" value="lambda repressor-like DNA-binding domains"/>
    <property type="match status" value="1"/>
</dbReference>
<dbReference type="PROSITE" id="PS50943">
    <property type="entry name" value="HTH_CROC1"/>
    <property type="match status" value="1"/>
</dbReference>
<dbReference type="InterPro" id="IPR001387">
    <property type="entry name" value="Cro/C1-type_HTH"/>
</dbReference>
<sequence length="118" mass="13655">MEEHKLTTLAGSLLRQARKEKKITGKELAKLMGISQQQISRYENGITPLTLDLLYRFLSVLDQDCLIFMQKIFNEYHNNSRVKGHALLAPPSLSQYLKHFIKDKNSTSFKVYTHSKDN</sequence>
<protein>
    <submittedName>
        <fullName evidence="2">Helix-turn-helix transcriptional regulator</fullName>
    </submittedName>
</protein>
<comment type="caution">
    <text evidence="2">The sequence shown here is derived from an EMBL/GenBank/DDBJ whole genome shotgun (WGS) entry which is preliminary data.</text>
</comment>
<dbReference type="EMBL" id="AAZDVE040000002">
    <property type="protein sequence ID" value="EMP9431357.1"/>
    <property type="molecule type" value="Genomic_DNA"/>
</dbReference>
<proteinExistence type="predicted"/>
<dbReference type="AlphaFoldDB" id="A0AAI9HWS6"/>
<feature type="domain" description="HTH cro/C1-type" evidence="1">
    <location>
        <begin position="14"/>
        <end position="68"/>
    </location>
</feature>
<organism evidence="2">
    <name type="scientific">Providencia stuartii</name>
    <dbReference type="NCBI Taxonomy" id="588"/>
    <lineage>
        <taxon>Bacteria</taxon>
        <taxon>Pseudomonadati</taxon>
        <taxon>Pseudomonadota</taxon>
        <taxon>Gammaproteobacteria</taxon>
        <taxon>Enterobacterales</taxon>
        <taxon>Morganellaceae</taxon>
        <taxon>Providencia</taxon>
    </lineage>
</organism>
<dbReference type="Pfam" id="PF01381">
    <property type="entry name" value="HTH_3"/>
    <property type="match status" value="1"/>
</dbReference>
<dbReference type="InterPro" id="IPR010982">
    <property type="entry name" value="Lambda_DNA-bd_dom_sf"/>
</dbReference>
<accession>A0AAI9HWS6</accession>
<dbReference type="GO" id="GO:0003677">
    <property type="term" value="F:DNA binding"/>
    <property type="evidence" value="ECO:0007669"/>
    <property type="project" value="InterPro"/>
</dbReference>
<dbReference type="SUPFAM" id="SSF47413">
    <property type="entry name" value="lambda repressor-like DNA-binding domains"/>
    <property type="match status" value="1"/>
</dbReference>
<name>A0AAI9HWS6_PROST</name>